<sequence>MAPVANGNVQVSTNTSTTNTTRRPLTRQSTTLLSIPAGEVMPKASVEGQLTNTPRRTRRLTRNNSVSLQSAPCVLDSTPFRRNIWGQLNTIEHLADTYWAEHPRIVAAVHDLRQSKYPNATRPIRVYDFDTPRSARPDPVPPNRRIGMPLTRHTSLGSIPKAPPAGYSPSFSAIQESIAEDQEYEVDEGDYAGAEDGEAEGEAEPEDPFMVVIIPRESFYETLFVANDATEHWEEFLHKLRSGVSPDVWENPELDGPNGPIYSSMTPGEWPIPQEHIFPGMVFRCAMGACRDDDVRMHYNEVDFHIEAMHVGPDKEFYYPEDEPDNT</sequence>
<name>A0ABR3J9N1_9AGAR</name>
<protein>
    <recommendedName>
        <fullName evidence="4">C2H2-type domain-containing protein</fullName>
    </recommendedName>
</protein>
<evidence type="ECO:0000256" key="1">
    <source>
        <dbReference type="SAM" id="MobiDB-lite"/>
    </source>
</evidence>
<keyword evidence="3" id="KW-1185">Reference proteome</keyword>
<dbReference type="Proteomes" id="UP001556367">
    <property type="component" value="Unassembled WGS sequence"/>
</dbReference>
<organism evidence="2 3">
    <name type="scientific">Hohenbuehelia grisea</name>
    <dbReference type="NCBI Taxonomy" id="104357"/>
    <lineage>
        <taxon>Eukaryota</taxon>
        <taxon>Fungi</taxon>
        <taxon>Dikarya</taxon>
        <taxon>Basidiomycota</taxon>
        <taxon>Agaricomycotina</taxon>
        <taxon>Agaricomycetes</taxon>
        <taxon>Agaricomycetidae</taxon>
        <taxon>Agaricales</taxon>
        <taxon>Pleurotineae</taxon>
        <taxon>Pleurotaceae</taxon>
        <taxon>Hohenbuehelia</taxon>
    </lineage>
</organism>
<feature type="region of interest" description="Disordered" evidence="1">
    <location>
        <begin position="1"/>
        <end position="29"/>
    </location>
</feature>
<proteinExistence type="predicted"/>
<dbReference type="EMBL" id="JASNQZ010000010">
    <property type="protein sequence ID" value="KAL0952396.1"/>
    <property type="molecule type" value="Genomic_DNA"/>
</dbReference>
<comment type="caution">
    <text evidence="2">The sequence shown here is derived from an EMBL/GenBank/DDBJ whole genome shotgun (WGS) entry which is preliminary data.</text>
</comment>
<evidence type="ECO:0000313" key="2">
    <source>
        <dbReference type="EMBL" id="KAL0952396.1"/>
    </source>
</evidence>
<reference evidence="3" key="1">
    <citation type="submission" date="2024-06" db="EMBL/GenBank/DDBJ databases">
        <title>Multi-omics analyses provide insights into the biosynthesis of the anticancer antibiotic pleurotin in Hohenbuehelia grisea.</title>
        <authorList>
            <person name="Weaver J.A."/>
            <person name="Alberti F."/>
        </authorList>
    </citation>
    <scope>NUCLEOTIDE SEQUENCE [LARGE SCALE GENOMIC DNA]</scope>
    <source>
        <strain evidence="3">T-177</strain>
    </source>
</reference>
<feature type="compositionally biased region" description="Low complexity" evidence="1">
    <location>
        <begin position="12"/>
        <end position="23"/>
    </location>
</feature>
<evidence type="ECO:0000313" key="3">
    <source>
        <dbReference type="Proteomes" id="UP001556367"/>
    </source>
</evidence>
<gene>
    <name evidence="2" type="ORF">HGRIS_006672</name>
</gene>
<evidence type="ECO:0008006" key="4">
    <source>
        <dbReference type="Google" id="ProtNLM"/>
    </source>
</evidence>
<accession>A0ABR3J9N1</accession>